<evidence type="ECO:0000259" key="2">
    <source>
        <dbReference type="Pfam" id="PF02698"/>
    </source>
</evidence>
<dbReference type="InterPro" id="IPR003848">
    <property type="entry name" value="DUF218"/>
</dbReference>
<keyword evidence="4" id="KW-1185">Reference proteome</keyword>
<evidence type="ECO:0000256" key="1">
    <source>
        <dbReference type="SAM" id="Phobius"/>
    </source>
</evidence>
<dbReference type="KEGG" id="rlc:K227x_46670"/>
<evidence type="ECO:0000313" key="4">
    <source>
        <dbReference type="Proteomes" id="UP000318538"/>
    </source>
</evidence>
<feature type="transmembrane region" description="Helical" evidence="1">
    <location>
        <begin position="31"/>
        <end position="50"/>
    </location>
</feature>
<sequence>MAFFLPPLSNSLPRKSLRGEGARTLFPRHRFAFITLGVLAIFLAPSFALIRSAFIYPLYVHHPGASGDVAYVMADGSAYFERLHAASDLIHLGRVQKILILNETDSAGFHFTKQRSCTRSERAVDYLGLWGVPAASVIAIDRADDTRFGSLSEARQVAKRFPDLSSLVVVTSAPHTRRSYLAFQRSMPSATRVEVYAASPPIESAELWLPIWVEYSKLVIYFFVS</sequence>
<dbReference type="Pfam" id="PF02698">
    <property type="entry name" value="DUF218"/>
    <property type="match status" value="1"/>
</dbReference>
<organism evidence="3 4">
    <name type="scientific">Rubripirellula lacrimiformis</name>
    <dbReference type="NCBI Taxonomy" id="1930273"/>
    <lineage>
        <taxon>Bacteria</taxon>
        <taxon>Pseudomonadati</taxon>
        <taxon>Planctomycetota</taxon>
        <taxon>Planctomycetia</taxon>
        <taxon>Pirellulales</taxon>
        <taxon>Pirellulaceae</taxon>
        <taxon>Rubripirellula</taxon>
    </lineage>
</organism>
<reference evidence="3 4" key="1">
    <citation type="submission" date="2019-02" db="EMBL/GenBank/DDBJ databases">
        <title>Deep-cultivation of Planctomycetes and their phenomic and genomic characterization uncovers novel biology.</title>
        <authorList>
            <person name="Wiegand S."/>
            <person name="Jogler M."/>
            <person name="Boedeker C."/>
            <person name="Pinto D."/>
            <person name="Vollmers J."/>
            <person name="Rivas-Marin E."/>
            <person name="Kohn T."/>
            <person name="Peeters S.H."/>
            <person name="Heuer A."/>
            <person name="Rast P."/>
            <person name="Oberbeckmann S."/>
            <person name="Bunk B."/>
            <person name="Jeske O."/>
            <person name="Meyerdierks A."/>
            <person name="Storesund J.E."/>
            <person name="Kallscheuer N."/>
            <person name="Luecker S."/>
            <person name="Lage O.M."/>
            <person name="Pohl T."/>
            <person name="Merkel B.J."/>
            <person name="Hornburger P."/>
            <person name="Mueller R.-W."/>
            <person name="Bruemmer F."/>
            <person name="Labrenz M."/>
            <person name="Spormann A.M."/>
            <person name="Op den Camp H."/>
            <person name="Overmann J."/>
            <person name="Amann R."/>
            <person name="Jetten M.S.M."/>
            <person name="Mascher T."/>
            <person name="Medema M.H."/>
            <person name="Devos D.P."/>
            <person name="Kaster A.-K."/>
            <person name="Ovreas L."/>
            <person name="Rohde M."/>
            <person name="Galperin M.Y."/>
            <person name="Jogler C."/>
        </authorList>
    </citation>
    <scope>NUCLEOTIDE SEQUENCE [LARGE SCALE GENOMIC DNA]</scope>
    <source>
        <strain evidence="3 4">K22_7</strain>
    </source>
</reference>
<dbReference type="EMBL" id="CP036525">
    <property type="protein sequence ID" value="QDT06258.1"/>
    <property type="molecule type" value="Genomic_DNA"/>
</dbReference>
<keyword evidence="1" id="KW-0812">Transmembrane</keyword>
<name>A0A517NGP8_9BACT</name>
<protein>
    <recommendedName>
        <fullName evidence="2">DUF218 domain-containing protein</fullName>
    </recommendedName>
</protein>
<dbReference type="Proteomes" id="UP000318538">
    <property type="component" value="Chromosome"/>
</dbReference>
<feature type="domain" description="DUF218" evidence="2">
    <location>
        <begin position="71"/>
        <end position="191"/>
    </location>
</feature>
<keyword evidence="1" id="KW-1133">Transmembrane helix</keyword>
<evidence type="ECO:0000313" key="3">
    <source>
        <dbReference type="EMBL" id="QDT06258.1"/>
    </source>
</evidence>
<gene>
    <name evidence="3" type="ORF">K227x_46670</name>
</gene>
<proteinExistence type="predicted"/>
<dbReference type="AlphaFoldDB" id="A0A517NGP8"/>
<keyword evidence="1" id="KW-0472">Membrane</keyword>
<accession>A0A517NGP8</accession>